<dbReference type="AlphaFoldDB" id="A0A124HP92"/>
<protein>
    <recommendedName>
        <fullName evidence="1">LTD domain-containing protein</fullName>
    </recommendedName>
</protein>
<dbReference type="Proteomes" id="UP000053398">
    <property type="component" value="Unassembled WGS sequence"/>
</dbReference>
<accession>A0A124HP92</accession>
<dbReference type="Pfam" id="PF10042">
    <property type="entry name" value="DUF2278"/>
    <property type="match status" value="1"/>
</dbReference>
<dbReference type="RefSeq" id="WP_014675796.1">
    <property type="nucleotide sequence ID" value="NZ_KQ948352.1"/>
</dbReference>
<dbReference type="InterPro" id="IPR001322">
    <property type="entry name" value="Lamin_tail_dom"/>
</dbReference>
<comment type="caution">
    <text evidence="2">The sequence shown here is derived from an EMBL/GenBank/DDBJ whole genome shotgun (WGS) entry which is preliminary data.</text>
</comment>
<gene>
    <name evidence="2" type="ORF">AQJ11_04730</name>
</gene>
<proteinExistence type="predicted"/>
<sequence>MPVKNYGVLIARAVETRREGARETPHYQIHLTDDHGTHYRAAVNVLSQEHPSELLYLVADDFHHPLTAALEGLPGGWNTLPAGPGGPTLDFVRGNLFDPAGMRTLPPDVEGPDNDLADLLDHYVQRAVADPQARAYVFGSRFGPEPAVKDKVFGFLPGNGVHDVHMNQGNSRRFKGDDGVWQDGGLLLRFPAQSRWVGIFLAFQSQSWHTDDTTGHTLEDVDGTRPTTGAQPVMIIAARVNPKGPAPETETVTLLNASPEPADLTGWRLVSRLGHGSPVPATAPLAPGDCLTVPLTAEAPLGNQGGEITLLDAAGLKVHGVSYTAEQASREGWSVVF</sequence>
<evidence type="ECO:0000313" key="2">
    <source>
        <dbReference type="EMBL" id="KUN31513.1"/>
    </source>
</evidence>
<evidence type="ECO:0000259" key="1">
    <source>
        <dbReference type="PROSITE" id="PS51841"/>
    </source>
</evidence>
<name>A0A124HP92_STRCK</name>
<dbReference type="EMBL" id="LMWP01000005">
    <property type="protein sequence ID" value="KUN31513.1"/>
    <property type="molecule type" value="Genomic_DNA"/>
</dbReference>
<dbReference type="InterPro" id="IPR036415">
    <property type="entry name" value="Lamin_tail_dom_sf"/>
</dbReference>
<dbReference type="SUPFAM" id="SSF74853">
    <property type="entry name" value="Lamin A/C globular tail domain"/>
    <property type="match status" value="1"/>
</dbReference>
<dbReference type="PROSITE" id="PS51841">
    <property type="entry name" value="LTD"/>
    <property type="match status" value="1"/>
</dbReference>
<feature type="domain" description="LTD" evidence="1">
    <location>
        <begin position="219"/>
        <end position="325"/>
    </location>
</feature>
<keyword evidence="3" id="KW-1185">Reference proteome</keyword>
<organism evidence="2 3">
    <name type="scientific">Streptomyces corchorusii</name>
    <name type="common">Streptomyces chibaensis</name>
    <dbReference type="NCBI Taxonomy" id="1903"/>
    <lineage>
        <taxon>Bacteria</taxon>
        <taxon>Bacillati</taxon>
        <taxon>Actinomycetota</taxon>
        <taxon>Actinomycetes</taxon>
        <taxon>Kitasatosporales</taxon>
        <taxon>Streptomycetaceae</taxon>
        <taxon>Streptomyces</taxon>
    </lineage>
</organism>
<reference evidence="2 3" key="1">
    <citation type="submission" date="2015-10" db="EMBL/GenBank/DDBJ databases">
        <title>Draft genome sequence of Streptomyces corchorusii DSM 40340, type strain for the species Streptomyces corchorusii.</title>
        <authorList>
            <person name="Ruckert C."/>
            <person name="Winkler A."/>
            <person name="Kalinowski J."/>
            <person name="Kampfer P."/>
            <person name="Glaeser S."/>
        </authorList>
    </citation>
    <scope>NUCLEOTIDE SEQUENCE [LARGE SCALE GENOMIC DNA]</scope>
    <source>
        <strain evidence="2 3">DSM 40340</strain>
    </source>
</reference>
<dbReference type="InterPro" id="IPR019268">
    <property type="entry name" value="DUF2278"/>
</dbReference>
<evidence type="ECO:0000313" key="3">
    <source>
        <dbReference type="Proteomes" id="UP000053398"/>
    </source>
</evidence>